<evidence type="ECO:0000313" key="1">
    <source>
        <dbReference type="EMBL" id="OIR08308.1"/>
    </source>
</evidence>
<proteinExistence type="predicted"/>
<dbReference type="NCBIfam" id="TIGR03512">
    <property type="entry name" value="GldD_lipo"/>
    <property type="match status" value="1"/>
</dbReference>
<evidence type="ECO:0008006" key="2">
    <source>
        <dbReference type="Google" id="ProtNLM"/>
    </source>
</evidence>
<gene>
    <name evidence="1" type="ORF">GALL_94760</name>
</gene>
<reference evidence="1" key="1">
    <citation type="submission" date="2016-10" db="EMBL/GenBank/DDBJ databases">
        <title>Sequence of Gallionella enrichment culture.</title>
        <authorList>
            <person name="Poehlein A."/>
            <person name="Muehling M."/>
            <person name="Daniel R."/>
        </authorList>
    </citation>
    <scope>NUCLEOTIDE SEQUENCE</scope>
</reference>
<organism evidence="1">
    <name type="scientific">mine drainage metagenome</name>
    <dbReference type="NCBI Taxonomy" id="410659"/>
    <lineage>
        <taxon>unclassified sequences</taxon>
        <taxon>metagenomes</taxon>
        <taxon>ecological metagenomes</taxon>
    </lineage>
</organism>
<protein>
    <recommendedName>
        <fullName evidence="2">Gliding motility lipoprotein GldD</fullName>
    </recommendedName>
</protein>
<name>A0A1J5T389_9ZZZZ</name>
<sequence>MIYGLLTMTYSCNSTYTPKPKGYFKINFPEKKYQLFDRPGYPYTFEYPLYANVVKDSTFFGETTENPWWININFPQFNGRIYVSYKEIGKNKLDKLLNDAFNLTNKHSSKANSIDESRIETANNIHGMFFNVGGDVATANQFFLTDSTKHFLRGALYFDAAPNADSLAIVNKFLLEDMKHLINTFKWR</sequence>
<dbReference type="EMBL" id="MLJW01000032">
    <property type="protein sequence ID" value="OIR08308.1"/>
    <property type="molecule type" value="Genomic_DNA"/>
</dbReference>
<accession>A0A1J5T389</accession>
<dbReference type="Pfam" id="PF25593">
    <property type="entry name" value="GldD_lipo"/>
    <property type="match status" value="1"/>
</dbReference>
<dbReference type="InterPro" id="IPR019850">
    <property type="entry name" value="GldD-like"/>
</dbReference>
<comment type="caution">
    <text evidence="1">The sequence shown here is derived from an EMBL/GenBank/DDBJ whole genome shotgun (WGS) entry which is preliminary data.</text>
</comment>
<dbReference type="AlphaFoldDB" id="A0A1J5T389"/>